<proteinExistence type="predicted"/>
<sequence>MKFLCVWEWWTRVVPVEVIVGRPPPRGMDKQRDIKGSRMENARSNLIPRDPERGGGYPEAMAYKRAH</sequence>
<evidence type="ECO:0000313" key="2">
    <source>
        <dbReference type="EMBL" id="KAK6726886.1"/>
    </source>
</evidence>
<comment type="caution">
    <text evidence="2">The sequence shown here is derived from an EMBL/GenBank/DDBJ whole genome shotgun (WGS) entry which is preliminary data.</text>
</comment>
<keyword evidence="3" id="KW-1185">Reference proteome</keyword>
<feature type="region of interest" description="Disordered" evidence="1">
    <location>
        <begin position="24"/>
        <end position="67"/>
    </location>
</feature>
<evidence type="ECO:0000256" key="1">
    <source>
        <dbReference type="SAM" id="MobiDB-lite"/>
    </source>
</evidence>
<accession>A0ABR1BM81</accession>
<organism evidence="2 3">
    <name type="scientific">Necator americanus</name>
    <name type="common">Human hookworm</name>
    <dbReference type="NCBI Taxonomy" id="51031"/>
    <lineage>
        <taxon>Eukaryota</taxon>
        <taxon>Metazoa</taxon>
        <taxon>Ecdysozoa</taxon>
        <taxon>Nematoda</taxon>
        <taxon>Chromadorea</taxon>
        <taxon>Rhabditida</taxon>
        <taxon>Rhabditina</taxon>
        <taxon>Rhabditomorpha</taxon>
        <taxon>Strongyloidea</taxon>
        <taxon>Ancylostomatidae</taxon>
        <taxon>Bunostominae</taxon>
        <taxon>Necator</taxon>
    </lineage>
</organism>
<dbReference type="EMBL" id="JAVFWL010000001">
    <property type="protein sequence ID" value="KAK6726886.1"/>
    <property type="molecule type" value="Genomic_DNA"/>
</dbReference>
<evidence type="ECO:0000313" key="3">
    <source>
        <dbReference type="Proteomes" id="UP001303046"/>
    </source>
</evidence>
<gene>
    <name evidence="2" type="primary">Necator_chrI.g1027</name>
    <name evidence="2" type="ORF">RB195_004903</name>
</gene>
<name>A0ABR1BM81_NECAM</name>
<feature type="compositionally biased region" description="Basic and acidic residues" evidence="1">
    <location>
        <begin position="27"/>
        <end position="41"/>
    </location>
</feature>
<dbReference type="Proteomes" id="UP001303046">
    <property type="component" value="Unassembled WGS sequence"/>
</dbReference>
<protein>
    <submittedName>
        <fullName evidence="2">Uncharacterized protein</fullName>
    </submittedName>
</protein>
<reference evidence="2 3" key="1">
    <citation type="submission" date="2023-08" db="EMBL/GenBank/DDBJ databases">
        <title>A Necator americanus chromosomal reference genome.</title>
        <authorList>
            <person name="Ilik V."/>
            <person name="Petrzelkova K.J."/>
            <person name="Pardy F."/>
            <person name="Fuh T."/>
            <person name="Niatou-Singa F.S."/>
            <person name="Gouil Q."/>
            <person name="Baker L."/>
            <person name="Ritchie M.E."/>
            <person name="Jex A.R."/>
            <person name="Gazzola D."/>
            <person name="Li H."/>
            <person name="Toshio Fujiwara R."/>
            <person name="Zhan B."/>
            <person name="Aroian R.V."/>
            <person name="Pafco B."/>
            <person name="Schwarz E.M."/>
        </authorList>
    </citation>
    <scope>NUCLEOTIDE SEQUENCE [LARGE SCALE GENOMIC DNA]</scope>
    <source>
        <strain evidence="2 3">Aroian</strain>
        <tissue evidence="2">Whole animal</tissue>
    </source>
</reference>